<evidence type="ECO:0000256" key="1">
    <source>
        <dbReference type="SAM" id="Phobius"/>
    </source>
</evidence>
<dbReference type="PANTHER" id="PTHR33639">
    <property type="entry name" value="THIOL-DISULFIDE OXIDOREDUCTASE DCC"/>
    <property type="match status" value="1"/>
</dbReference>
<dbReference type="InterPro" id="IPR007263">
    <property type="entry name" value="DCC1-like"/>
</dbReference>
<reference evidence="2" key="2">
    <citation type="journal article" date="2015" name="ISME J.">
        <title>A new class of marine Euryarchaeota group II from the Mediterranean deep chlorophyll maximum.</title>
        <authorList>
            <person name="Martin-Cuadrado A.B."/>
            <person name="Garcia-Heredia I."/>
            <person name="Molto A.G."/>
            <person name="Lopez-Ubeda R."/>
            <person name="Kimes N."/>
            <person name="Lopez-Garcia P."/>
            <person name="Moreira D."/>
            <person name="Rodriguez-Valera F."/>
        </authorList>
    </citation>
    <scope>NUCLEOTIDE SEQUENCE</scope>
</reference>
<dbReference type="Pfam" id="PF04134">
    <property type="entry name" value="DCC1-like"/>
    <property type="match status" value="1"/>
</dbReference>
<dbReference type="GO" id="GO:0015035">
    <property type="term" value="F:protein-disulfide reductase activity"/>
    <property type="evidence" value="ECO:0007669"/>
    <property type="project" value="InterPro"/>
</dbReference>
<sequence length="132" mass="15552">MVISLNNSDMLLMDGDCGLCSNVALFLYPRLEKKSSLKFLANNSEEAKNIIDKLSKKYQKADTVYLVRNDRTYIRSAAGIRCLLYMKIHYRILFPLFWLVPLPFRDIVYVLISRYRHHIFKRPNTCIFPDLD</sequence>
<name>A0A1B1TAX1_9ARCH</name>
<reference evidence="2" key="1">
    <citation type="submission" date="2014-11" db="EMBL/GenBank/DDBJ databases">
        <authorList>
            <person name="Zhu J."/>
            <person name="Qi W."/>
            <person name="Song R."/>
        </authorList>
    </citation>
    <scope>NUCLEOTIDE SEQUENCE</scope>
</reference>
<proteinExistence type="predicted"/>
<dbReference type="InterPro" id="IPR052927">
    <property type="entry name" value="DCC_oxidoreductase"/>
</dbReference>
<keyword evidence="1" id="KW-0472">Membrane</keyword>
<evidence type="ECO:0008006" key="3">
    <source>
        <dbReference type="Google" id="ProtNLM"/>
    </source>
</evidence>
<keyword evidence="1" id="KW-0812">Transmembrane</keyword>
<feature type="transmembrane region" description="Helical" evidence="1">
    <location>
        <begin position="92"/>
        <end position="112"/>
    </location>
</feature>
<evidence type="ECO:0000313" key="2">
    <source>
        <dbReference type="EMBL" id="ANV79432.1"/>
    </source>
</evidence>
<keyword evidence="1" id="KW-1133">Transmembrane helix</keyword>
<protein>
    <recommendedName>
        <fullName evidence="3">Thiol-disulfide oxidoreductase</fullName>
    </recommendedName>
</protein>
<organism evidence="2">
    <name type="scientific">uncultured Poseidoniia archaeon</name>
    <dbReference type="NCBI Taxonomy" id="1697135"/>
    <lineage>
        <taxon>Archaea</taxon>
        <taxon>Methanobacteriati</taxon>
        <taxon>Thermoplasmatota</taxon>
        <taxon>Candidatus Poseidoniia</taxon>
        <taxon>environmental samples</taxon>
    </lineage>
</organism>
<dbReference type="EMBL" id="KP211832">
    <property type="protein sequence ID" value="ANV79432.1"/>
    <property type="molecule type" value="Genomic_DNA"/>
</dbReference>
<dbReference type="PANTHER" id="PTHR33639:SF2">
    <property type="entry name" value="DUF393 DOMAIN-CONTAINING PROTEIN"/>
    <property type="match status" value="1"/>
</dbReference>
<dbReference type="AlphaFoldDB" id="A0A1B1TAX1"/>
<accession>A0A1B1TAX1</accession>